<dbReference type="EMBL" id="CM029046">
    <property type="protein sequence ID" value="KAG2586177.1"/>
    <property type="molecule type" value="Genomic_DNA"/>
</dbReference>
<dbReference type="AlphaFoldDB" id="A0A8T0RMT8"/>
<dbReference type="OrthoDB" id="621202at2759"/>
<comment type="caution">
    <text evidence="1">The sequence shown here is derived from an EMBL/GenBank/DDBJ whole genome shotgun (WGS) entry which is preliminary data.</text>
</comment>
<gene>
    <name evidence="1" type="ORF">PVAP13_5NG099400</name>
</gene>
<proteinExistence type="predicted"/>
<keyword evidence="2" id="KW-1185">Reference proteome</keyword>
<dbReference type="Proteomes" id="UP000823388">
    <property type="component" value="Chromosome 5N"/>
</dbReference>
<organism evidence="1 2">
    <name type="scientific">Panicum virgatum</name>
    <name type="common">Blackwell switchgrass</name>
    <dbReference type="NCBI Taxonomy" id="38727"/>
    <lineage>
        <taxon>Eukaryota</taxon>
        <taxon>Viridiplantae</taxon>
        <taxon>Streptophyta</taxon>
        <taxon>Embryophyta</taxon>
        <taxon>Tracheophyta</taxon>
        <taxon>Spermatophyta</taxon>
        <taxon>Magnoliopsida</taxon>
        <taxon>Liliopsida</taxon>
        <taxon>Poales</taxon>
        <taxon>Poaceae</taxon>
        <taxon>PACMAD clade</taxon>
        <taxon>Panicoideae</taxon>
        <taxon>Panicodae</taxon>
        <taxon>Paniceae</taxon>
        <taxon>Panicinae</taxon>
        <taxon>Panicum</taxon>
        <taxon>Panicum sect. Hiantes</taxon>
    </lineage>
</organism>
<sequence>MARSIDSDYIDFSHMGGFNMGIDFDGFEENVRKFMELPIKYLDSAHDKAVEFIEDVQAIIFAPFTDDEVPNEEDQSISNVITEPLAASVETPLFGPNTEASTPASLITVENRSTGCVDTDAHGTESFSSKSTGLSLRNHVYPENTSSEGGRIEANDLRLLPEAEDTSPSGICDSSEEVILWNPETSVKPHALETDQVAEQAGHCSGHSDSSVFYREIPLENFRADYEEEAVLHSTNDPVEVTVHDSTTITQDDYVPHILHKDQQAELDCSVHSDILVDSAVFFQALLQEDSSANYEDESVSYSANDPVEATQDDYVPQALNKEEQTGLHCSEHSDILVDSAVFFEALLLEDSTANYEEQMVSHSANGPVEATAHGASISHESSSDVPSCADVPNMPAGTMVESVDTEDLRDGQEHMENDEIVPPFPQRNNASFQKMFMRSLSSKLRWSKKQMSAHQAIPVGSQDVETTGYQLLSSSVDLEHDWEVL</sequence>
<evidence type="ECO:0000313" key="1">
    <source>
        <dbReference type="EMBL" id="KAG2586178.1"/>
    </source>
</evidence>
<dbReference type="EMBL" id="CM029046">
    <property type="protein sequence ID" value="KAG2586178.1"/>
    <property type="molecule type" value="Genomic_DNA"/>
</dbReference>
<accession>A0A8T0RMT8</accession>
<protein>
    <submittedName>
        <fullName evidence="1">Uncharacterized protein</fullName>
    </submittedName>
</protein>
<reference evidence="1" key="1">
    <citation type="submission" date="2020-05" db="EMBL/GenBank/DDBJ databases">
        <title>WGS assembly of Panicum virgatum.</title>
        <authorList>
            <person name="Lovell J.T."/>
            <person name="Jenkins J."/>
            <person name="Shu S."/>
            <person name="Juenger T.E."/>
            <person name="Schmutz J."/>
        </authorList>
    </citation>
    <scope>NUCLEOTIDE SEQUENCE</scope>
    <source>
        <strain evidence="1">AP13</strain>
    </source>
</reference>
<evidence type="ECO:0000313" key="2">
    <source>
        <dbReference type="Proteomes" id="UP000823388"/>
    </source>
</evidence>
<name>A0A8T0RMT8_PANVG</name>